<dbReference type="InterPro" id="IPR050896">
    <property type="entry name" value="Mito_lipid_metab_GTPase"/>
</dbReference>
<dbReference type="PANTHER" id="PTHR46434:SF1">
    <property type="entry name" value="GENETIC INTERACTOR OF PROHIBITINS 3, MITOCHONDRIAL"/>
    <property type="match status" value="1"/>
</dbReference>
<accession>A0AAD9I466</accession>
<protein>
    <submittedName>
        <fullName evidence="1">Uncharacterized protein</fullName>
    </submittedName>
</protein>
<dbReference type="Proteomes" id="UP001217918">
    <property type="component" value="Unassembled WGS sequence"/>
</dbReference>
<name>A0AAD9I466_9PEZI</name>
<dbReference type="AlphaFoldDB" id="A0AAD9I466"/>
<organism evidence="1 2">
    <name type="scientific">Phyllachora maydis</name>
    <dbReference type="NCBI Taxonomy" id="1825666"/>
    <lineage>
        <taxon>Eukaryota</taxon>
        <taxon>Fungi</taxon>
        <taxon>Dikarya</taxon>
        <taxon>Ascomycota</taxon>
        <taxon>Pezizomycotina</taxon>
        <taxon>Sordariomycetes</taxon>
        <taxon>Sordariomycetidae</taxon>
        <taxon>Phyllachorales</taxon>
        <taxon>Phyllachoraceae</taxon>
        <taxon>Phyllachora</taxon>
    </lineage>
</organism>
<reference evidence="1" key="1">
    <citation type="journal article" date="2023" name="Mol. Plant Microbe Interact.">
        <title>Elucidating the Obligate Nature and Biological Capacity of an Invasive Fungal Corn Pathogen.</title>
        <authorList>
            <person name="MacCready J.S."/>
            <person name="Roggenkamp E.M."/>
            <person name="Gdanetz K."/>
            <person name="Chilvers M.I."/>
        </authorList>
    </citation>
    <scope>NUCLEOTIDE SEQUENCE</scope>
    <source>
        <strain evidence="1">PM02</strain>
    </source>
</reference>
<dbReference type="GO" id="GO:0005739">
    <property type="term" value="C:mitochondrion"/>
    <property type="evidence" value="ECO:0007669"/>
    <property type="project" value="TreeGrafter"/>
</dbReference>
<dbReference type="PANTHER" id="PTHR46434">
    <property type="entry name" value="GENETIC INTERACTOR OF PROHIBITINS 3, MITOCHONDRIAL"/>
    <property type="match status" value="1"/>
</dbReference>
<evidence type="ECO:0000313" key="1">
    <source>
        <dbReference type="EMBL" id="KAK2070851.1"/>
    </source>
</evidence>
<sequence>MPVGRKAVSLFLRADGKEEKRRARPEDTVVAEALRNVDLDKLQQSGIDLTGLVAASDTCPERTAAQQADEPPFCDRCHQLLHHHAGQPIMHPDVESLRKTIEETPYKHNHVYHVLDAADFPMSLLPRIDRLLNLAPLRTKNRRARSETYQQGRLMDMSFIISRSDLLAPRKEQVDSLMPYLREVLRDALGRRGRHLRLGNVHCVSAKRNWWTRELKEAIWKRGHAGWMKNPRNKYQKNFPWLGIPPSRASHSRRIIRTTN</sequence>
<dbReference type="InterPro" id="IPR027417">
    <property type="entry name" value="P-loop_NTPase"/>
</dbReference>
<dbReference type="Gene3D" id="3.40.50.300">
    <property type="entry name" value="P-loop containing nucleotide triphosphate hydrolases"/>
    <property type="match status" value="1"/>
</dbReference>
<keyword evidence="2" id="KW-1185">Reference proteome</keyword>
<gene>
    <name evidence="1" type="ORF">P8C59_005315</name>
</gene>
<dbReference type="EMBL" id="JAQQPM010000004">
    <property type="protein sequence ID" value="KAK2070851.1"/>
    <property type="molecule type" value="Genomic_DNA"/>
</dbReference>
<proteinExistence type="predicted"/>
<evidence type="ECO:0000313" key="2">
    <source>
        <dbReference type="Proteomes" id="UP001217918"/>
    </source>
</evidence>
<comment type="caution">
    <text evidence="1">The sequence shown here is derived from an EMBL/GenBank/DDBJ whole genome shotgun (WGS) entry which is preliminary data.</text>
</comment>